<dbReference type="EMBL" id="JABEQJ010000008">
    <property type="protein sequence ID" value="MBB2160073.1"/>
    <property type="molecule type" value="Genomic_DNA"/>
</dbReference>
<reference evidence="1 2" key="1">
    <citation type="submission" date="2020-04" db="EMBL/GenBank/DDBJ databases">
        <title>Description of novel Gluconacetobacter.</title>
        <authorList>
            <person name="Sombolestani A."/>
        </authorList>
    </citation>
    <scope>NUCLEOTIDE SEQUENCE [LARGE SCALE GENOMIC DNA]</scope>
    <source>
        <strain evidence="1 2">LMG 19747</strain>
    </source>
</reference>
<evidence type="ECO:0000313" key="2">
    <source>
        <dbReference type="Proteomes" id="UP000589085"/>
    </source>
</evidence>
<proteinExistence type="predicted"/>
<sequence>MDEDFYELLKAVEDVMVTIGYRSCLDDAYHDATMERLDAVLEGMGATERIDARILAERCKRDRDFARYMVTIRPTAKCS</sequence>
<dbReference type="AlphaFoldDB" id="A0A7W4IC09"/>
<accession>A0A7W4IC09</accession>
<name>A0A7W4IC09_9PROT</name>
<dbReference type="Proteomes" id="UP000589085">
    <property type="component" value="Unassembled WGS sequence"/>
</dbReference>
<evidence type="ECO:0000313" key="1">
    <source>
        <dbReference type="EMBL" id="MBB2160073.1"/>
    </source>
</evidence>
<organism evidence="1 2">
    <name type="scientific">Gluconacetobacter sacchari</name>
    <dbReference type="NCBI Taxonomy" id="92759"/>
    <lineage>
        <taxon>Bacteria</taxon>
        <taxon>Pseudomonadati</taxon>
        <taxon>Pseudomonadota</taxon>
        <taxon>Alphaproteobacteria</taxon>
        <taxon>Acetobacterales</taxon>
        <taxon>Acetobacteraceae</taxon>
        <taxon>Gluconacetobacter</taxon>
    </lineage>
</organism>
<protein>
    <submittedName>
        <fullName evidence="1">Uncharacterized protein</fullName>
    </submittedName>
</protein>
<gene>
    <name evidence="1" type="ORF">HLH48_07780</name>
</gene>
<dbReference type="RefSeq" id="WP_182996934.1">
    <property type="nucleotide sequence ID" value="NZ_JABEQJ010000008.1"/>
</dbReference>
<comment type="caution">
    <text evidence="1">The sequence shown here is derived from an EMBL/GenBank/DDBJ whole genome shotgun (WGS) entry which is preliminary data.</text>
</comment>